<feature type="domain" description="Cytochrome c" evidence="6">
    <location>
        <begin position="127"/>
        <end position="203"/>
    </location>
</feature>
<evidence type="ECO:0000256" key="5">
    <source>
        <dbReference type="SAM" id="Phobius"/>
    </source>
</evidence>
<dbReference type="GO" id="GO:0020037">
    <property type="term" value="F:heme binding"/>
    <property type="evidence" value="ECO:0007669"/>
    <property type="project" value="InterPro"/>
</dbReference>
<accession>A0A3Q9FNR5</accession>
<evidence type="ECO:0000313" key="7">
    <source>
        <dbReference type="EMBL" id="AZQ61388.1"/>
    </source>
</evidence>
<dbReference type="InterPro" id="IPR009056">
    <property type="entry name" value="Cyt_c-like_dom"/>
</dbReference>
<evidence type="ECO:0000256" key="4">
    <source>
        <dbReference type="PROSITE-ProRule" id="PRU00433"/>
    </source>
</evidence>
<keyword evidence="5" id="KW-0812">Transmembrane</keyword>
<keyword evidence="8" id="KW-1185">Reference proteome</keyword>
<evidence type="ECO:0000256" key="3">
    <source>
        <dbReference type="ARBA" id="ARBA00023004"/>
    </source>
</evidence>
<name>A0A3Q9FNR5_9BACT</name>
<evidence type="ECO:0000256" key="1">
    <source>
        <dbReference type="ARBA" id="ARBA00022617"/>
    </source>
</evidence>
<feature type="transmembrane region" description="Helical" evidence="5">
    <location>
        <begin position="6"/>
        <end position="27"/>
    </location>
</feature>
<dbReference type="EMBL" id="CP034562">
    <property type="protein sequence ID" value="AZQ61388.1"/>
    <property type="molecule type" value="Genomic_DNA"/>
</dbReference>
<keyword evidence="5" id="KW-1133">Transmembrane helix</keyword>
<dbReference type="PROSITE" id="PS51007">
    <property type="entry name" value="CYTC"/>
    <property type="match status" value="1"/>
</dbReference>
<dbReference type="GO" id="GO:0009055">
    <property type="term" value="F:electron transfer activity"/>
    <property type="evidence" value="ECO:0007669"/>
    <property type="project" value="InterPro"/>
</dbReference>
<feature type="transmembrane region" description="Helical" evidence="5">
    <location>
        <begin position="39"/>
        <end position="58"/>
    </location>
</feature>
<proteinExistence type="predicted"/>
<dbReference type="AlphaFoldDB" id="A0A3Q9FNR5"/>
<evidence type="ECO:0000313" key="8">
    <source>
        <dbReference type="Proteomes" id="UP000267268"/>
    </source>
</evidence>
<reference evidence="7 8" key="1">
    <citation type="submission" date="2018-12" db="EMBL/GenBank/DDBJ databases">
        <title>Flammeovirga pectinis sp. nov., isolated from the gut of the Korean scallop, Patinopecten yessoensis.</title>
        <authorList>
            <person name="Bae J.-W."/>
            <person name="Jeong Y.-S."/>
            <person name="Kang W."/>
        </authorList>
    </citation>
    <scope>NUCLEOTIDE SEQUENCE [LARGE SCALE GENOMIC DNA]</scope>
    <source>
        <strain evidence="7 8">L12M1</strain>
    </source>
</reference>
<keyword evidence="3 4" id="KW-0408">Iron</keyword>
<dbReference type="GO" id="GO:0046872">
    <property type="term" value="F:metal ion binding"/>
    <property type="evidence" value="ECO:0007669"/>
    <property type="project" value="UniProtKB-KW"/>
</dbReference>
<protein>
    <submittedName>
        <fullName evidence="7">C-type cytochrome</fullName>
    </submittedName>
</protein>
<dbReference type="SUPFAM" id="SSF46626">
    <property type="entry name" value="Cytochrome c"/>
    <property type="match status" value="1"/>
</dbReference>
<dbReference type="OrthoDB" id="9811395at2"/>
<evidence type="ECO:0000256" key="2">
    <source>
        <dbReference type="ARBA" id="ARBA00022723"/>
    </source>
</evidence>
<feature type="transmembrane region" description="Helical" evidence="5">
    <location>
        <begin position="92"/>
        <end position="108"/>
    </location>
</feature>
<keyword evidence="1 4" id="KW-0349">Heme</keyword>
<dbReference type="Pfam" id="PF13442">
    <property type="entry name" value="Cytochrome_CBB3"/>
    <property type="match status" value="1"/>
</dbReference>
<dbReference type="RefSeq" id="WP_126611816.1">
    <property type="nucleotide sequence ID" value="NZ_CP034562.1"/>
</dbReference>
<dbReference type="Proteomes" id="UP000267268">
    <property type="component" value="Chromosome 1"/>
</dbReference>
<dbReference type="Gene3D" id="1.10.760.10">
    <property type="entry name" value="Cytochrome c-like domain"/>
    <property type="match status" value="1"/>
</dbReference>
<dbReference type="InterPro" id="IPR050597">
    <property type="entry name" value="Cytochrome_c_Oxidase_Subunit"/>
</dbReference>
<keyword evidence="2 4" id="KW-0479">Metal-binding</keyword>
<gene>
    <name evidence="7" type="ORF">EI427_03865</name>
</gene>
<sequence length="204" mass="22559">MDLLLIHRIIVSTFLLIYLVKAVLMFVGKDAFQKFAKVIKVPEMIISLLFLVTGGYLLTVMPVYTPLLGIKFALVVASIPLAVIATKKYNKILMVLSVLCLVMAYGMAEMHRAKAKKIMTGGTENISAVHNGKELFTKKCSQCHGINGDAQKSNAPKLSESKLDKDGIEHIVRNGKGVMFKFSENDLSKEQLNAVADYVIKLRN</sequence>
<dbReference type="PANTHER" id="PTHR33751:SF1">
    <property type="entry name" value="CBB3-TYPE CYTOCHROME C OXIDASE SUBUNIT FIXP"/>
    <property type="match status" value="1"/>
</dbReference>
<organism evidence="7 8">
    <name type="scientific">Flammeovirga pectinis</name>
    <dbReference type="NCBI Taxonomy" id="2494373"/>
    <lineage>
        <taxon>Bacteria</taxon>
        <taxon>Pseudomonadati</taxon>
        <taxon>Bacteroidota</taxon>
        <taxon>Cytophagia</taxon>
        <taxon>Cytophagales</taxon>
        <taxon>Flammeovirgaceae</taxon>
        <taxon>Flammeovirga</taxon>
    </lineage>
</organism>
<dbReference type="InterPro" id="IPR036909">
    <property type="entry name" value="Cyt_c-like_dom_sf"/>
</dbReference>
<feature type="transmembrane region" description="Helical" evidence="5">
    <location>
        <begin position="64"/>
        <end position="85"/>
    </location>
</feature>
<dbReference type="KEGG" id="fll:EI427_03865"/>
<dbReference type="PANTHER" id="PTHR33751">
    <property type="entry name" value="CBB3-TYPE CYTOCHROME C OXIDASE SUBUNIT FIXP"/>
    <property type="match status" value="1"/>
</dbReference>
<keyword evidence="5" id="KW-0472">Membrane</keyword>
<evidence type="ECO:0000259" key="6">
    <source>
        <dbReference type="PROSITE" id="PS51007"/>
    </source>
</evidence>